<gene>
    <name evidence="3" type="ORF">NDN08_004663</name>
</gene>
<accession>A0AAV8ULW6</accession>
<dbReference type="PROSITE" id="PS51670">
    <property type="entry name" value="SHKT"/>
    <property type="match status" value="1"/>
</dbReference>
<evidence type="ECO:0000256" key="1">
    <source>
        <dbReference type="SAM" id="SignalP"/>
    </source>
</evidence>
<evidence type="ECO:0000259" key="2">
    <source>
        <dbReference type="PROSITE" id="PS51670"/>
    </source>
</evidence>
<feature type="signal peptide" evidence="1">
    <location>
        <begin position="1"/>
        <end position="20"/>
    </location>
</feature>
<organism evidence="3 4">
    <name type="scientific">Rhodosorus marinus</name>
    <dbReference type="NCBI Taxonomy" id="101924"/>
    <lineage>
        <taxon>Eukaryota</taxon>
        <taxon>Rhodophyta</taxon>
        <taxon>Stylonematophyceae</taxon>
        <taxon>Stylonematales</taxon>
        <taxon>Stylonemataceae</taxon>
        <taxon>Rhodosorus</taxon>
    </lineage>
</organism>
<dbReference type="Pfam" id="PF01549">
    <property type="entry name" value="ShK"/>
    <property type="match status" value="1"/>
</dbReference>
<keyword evidence="4" id="KW-1185">Reference proteome</keyword>
<feature type="chain" id="PRO_5043888630" description="ShKT domain-containing protein" evidence="1">
    <location>
        <begin position="21"/>
        <end position="265"/>
    </location>
</feature>
<keyword evidence="1" id="KW-0732">Signal</keyword>
<comment type="caution">
    <text evidence="3">The sequence shown here is derived from an EMBL/GenBank/DDBJ whole genome shotgun (WGS) entry which is preliminary data.</text>
</comment>
<dbReference type="Proteomes" id="UP001157974">
    <property type="component" value="Unassembled WGS sequence"/>
</dbReference>
<evidence type="ECO:0000313" key="4">
    <source>
        <dbReference type="Proteomes" id="UP001157974"/>
    </source>
</evidence>
<dbReference type="AlphaFoldDB" id="A0AAV8ULW6"/>
<protein>
    <recommendedName>
        <fullName evidence="2">ShKT domain-containing protein</fullName>
    </recommendedName>
</protein>
<reference evidence="3 4" key="1">
    <citation type="journal article" date="2023" name="Nat. Commun.">
        <title>Origin of minicircular mitochondrial genomes in red algae.</title>
        <authorList>
            <person name="Lee Y."/>
            <person name="Cho C.H."/>
            <person name="Lee Y.M."/>
            <person name="Park S.I."/>
            <person name="Yang J.H."/>
            <person name="West J.A."/>
            <person name="Bhattacharya D."/>
            <person name="Yoon H.S."/>
        </authorList>
    </citation>
    <scope>NUCLEOTIDE SEQUENCE [LARGE SCALE GENOMIC DNA]</scope>
    <source>
        <strain evidence="3 4">CCMP1338</strain>
        <tissue evidence="3">Whole cell</tissue>
    </source>
</reference>
<dbReference type="EMBL" id="JAMWBK010000007">
    <property type="protein sequence ID" value="KAJ8903559.1"/>
    <property type="molecule type" value="Genomic_DNA"/>
</dbReference>
<feature type="domain" description="ShKT" evidence="2">
    <location>
        <begin position="70"/>
        <end position="104"/>
    </location>
</feature>
<name>A0AAV8ULW6_9RHOD</name>
<proteinExistence type="predicted"/>
<dbReference type="SMART" id="SM00254">
    <property type="entry name" value="ShKT"/>
    <property type="match status" value="1"/>
</dbReference>
<evidence type="ECO:0000313" key="3">
    <source>
        <dbReference type="EMBL" id="KAJ8903559.1"/>
    </source>
</evidence>
<dbReference type="InterPro" id="IPR003582">
    <property type="entry name" value="ShKT_dom"/>
</dbReference>
<sequence length="265" mass="29377">MVKISPYLSLIAVVLSVTYGTVLPTLVKDDCESICQLVGDYDYGSDLKGICETMCSTGASGVEEDHQERCKDTHENCQMVSESKEWCDSVPFIRAACPRSCGICSEETTGSGCGNKRTIKASAIIPYAQANEAFCYLNFRSSNIGFINLVNRRQNHQMSLVAPRKRCNIDFASSEILGSVGLKFNEDQVEVVAQLGEWELASLSVEIRDSIPQRLDEHFVRIPHHYTEHKVLETPSSTAALQITLETEDEEFYLIVDAQICASDS</sequence>